<evidence type="ECO:0000256" key="2">
    <source>
        <dbReference type="ARBA" id="ARBA00005267"/>
    </source>
</evidence>
<evidence type="ECO:0000256" key="1">
    <source>
        <dbReference type="ARBA" id="ARBA00001917"/>
    </source>
</evidence>
<dbReference type="SUPFAM" id="SSF52218">
    <property type="entry name" value="Flavoproteins"/>
    <property type="match status" value="1"/>
</dbReference>
<keyword evidence="6 8" id="KW-0288">FMN</keyword>
<dbReference type="PROSITE" id="PS50902">
    <property type="entry name" value="FLAVODOXIN_LIKE"/>
    <property type="match status" value="1"/>
</dbReference>
<name>K0NN72_DESTT</name>
<comment type="function">
    <text evidence="8">Low-potential electron donor to a number of redox enzymes.</text>
</comment>
<comment type="similarity">
    <text evidence="2 8">Belongs to the flavodoxin family.</text>
</comment>
<keyword evidence="4 8" id="KW-0813">Transport</keyword>
<evidence type="ECO:0000313" key="11">
    <source>
        <dbReference type="Proteomes" id="UP000007347"/>
    </source>
</evidence>
<dbReference type="GO" id="GO:0010181">
    <property type="term" value="F:FMN binding"/>
    <property type="evidence" value="ECO:0007669"/>
    <property type="project" value="UniProtKB-UniRule"/>
</dbReference>
<keyword evidence="5 8" id="KW-0285">Flavoprotein</keyword>
<dbReference type="STRING" id="651182.TOL2_C33060"/>
<evidence type="ECO:0000256" key="5">
    <source>
        <dbReference type="ARBA" id="ARBA00022630"/>
    </source>
</evidence>
<organism evidence="10 11">
    <name type="scientific">Desulfobacula toluolica (strain DSM 7467 / Tol2)</name>
    <dbReference type="NCBI Taxonomy" id="651182"/>
    <lineage>
        <taxon>Bacteria</taxon>
        <taxon>Pseudomonadati</taxon>
        <taxon>Thermodesulfobacteriota</taxon>
        <taxon>Desulfobacteria</taxon>
        <taxon>Desulfobacterales</taxon>
        <taxon>Desulfobacteraceae</taxon>
        <taxon>Desulfobacula</taxon>
    </lineage>
</organism>
<dbReference type="InterPro" id="IPR001094">
    <property type="entry name" value="Flavdoxin-like"/>
</dbReference>
<dbReference type="InterPro" id="IPR050619">
    <property type="entry name" value="Flavodoxin"/>
</dbReference>
<evidence type="ECO:0000259" key="9">
    <source>
        <dbReference type="PROSITE" id="PS50902"/>
    </source>
</evidence>
<dbReference type="InterPro" id="IPR029039">
    <property type="entry name" value="Flavoprotein-like_sf"/>
</dbReference>
<dbReference type="Gene3D" id="3.40.50.360">
    <property type="match status" value="1"/>
</dbReference>
<dbReference type="InterPro" id="IPR010087">
    <property type="entry name" value="Flav_short"/>
</dbReference>
<gene>
    <name evidence="10" type="ordered locus">TOL2_C33060</name>
</gene>
<reference evidence="10 11" key="1">
    <citation type="journal article" date="2013" name="Environ. Microbiol.">
        <title>Complete genome, catabolic sub-proteomes and key-metabolites of Desulfobacula toluolica Tol2, a marine, aromatic compound-degrading, sulfate-reducing bacterium.</title>
        <authorList>
            <person name="Wohlbrand L."/>
            <person name="Jacob J.H."/>
            <person name="Kube M."/>
            <person name="Mussmann M."/>
            <person name="Jarling R."/>
            <person name="Beck A."/>
            <person name="Amann R."/>
            <person name="Wilkes H."/>
            <person name="Reinhardt R."/>
            <person name="Rabus R."/>
        </authorList>
    </citation>
    <scope>NUCLEOTIDE SEQUENCE [LARGE SCALE GENOMIC DNA]</scope>
    <source>
        <strain evidence="11">DSM 7467 / Tol2</strain>
    </source>
</reference>
<sequence length="147" mass="16380">MNNALIVYGSTTGNTEFTAETIKEYFEKNDYSVTVLNVTDTGVDELKKEYDLYLLGCSTWGDDEIELQEDFTGFYENLNKGLSLEGKNFAMFGCGDSSYEYFCGAVDMIADKVDALGGTLVFDALKIDGDPEEDEIYEWTRGVINAV</sequence>
<dbReference type="PANTHER" id="PTHR42809:SF1">
    <property type="entry name" value="FLAVODOXIN 1"/>
    <property type="match status" value="1"/>
</dbReference>
<dbReference type="Proteomes" id="UP000007347">
    <property type="component" value="Chromosome"/>
</dbReference>
<evidence type="ECO:0000313" key="10">
    <source>
        <dbReference type="EMBL" id="CCK81463.1"/>
    </source>
</evidence>
<accession>K0NN72</accession>
<dbReference type="PROSITE" id="PS00201">
    <property type="entry name" value="FLAVODOXIN"/>
    <property type="match status" value="1"/>
</dbReference>
<dbReference type="KEGG" id="dto:TOL2_C33060"/>
<evidence type="ECO:0000256" key="4">
    <source>
        <dbReference type="ARBA" id="ARBA00022448"/>
    </source>
</evidence>
<dbReference type="RefSeq" id="WP_014958652.1">
    <property type="nucleotide sequence ID" value="NC_018645.1"/>
</dbReference>
<dbReference type="GO" id="GO:0009055">
    <property type="term" value="F:electron transfer activity"/>
    <property type="evidence" value="ECO:0007669"/>
    <property type="project" value="UniProtKB-UniRule"/>
</dbReference>
<keyword evidence="7 8" id="KW-0249">Electron transport</keyword>
<evidence type="ECO:0000256" key="6">
    <source>
        <dbReference type="ARBA" id="ARBA00022643"/>
    </source>
</evidence>
<dbReference type="PRINTS" id="PR00369">
    <property type="entry name" value="FLAVODOXIN"/>
</dbReference>
<protein>
    <recommendedName>
        <fullName evidence="3 8">Flavodoxin</fullName>
    </recommendedName>
</protein>
<dbReference type="NCBIfam" id="TIGR01753">
    <property type="entry name" value="flav_short"/>
    <property type="match status" value="1"/>
</dbReference>
<dbReference type="HOGENOM" id="CLU_051402_4_2_7"/>
<feature type="domain" description="Flavodoxin-like" evidence="9">
    <location>
        <begin position="4"/>
        <end position="144"/>
    </location>
</feature>
<dbReference type="Pfam" id="PF00258">
    <property type="entry name" value="Flavodoxin_1"/>
    <property type="match status" value="1"/>
</dbReference>
<dbReference type="EMBL" id="FO203503">
    <property type="protein sequence ID" value="CCK81463.1"/>
    <property type="molecule type" value="Genomic_DNA"/>
</dbReference>
<dbReference type="InterPro" id="IPR001226">
    <property type="entry name" value="Flavodoxin_CS"/>
</dbReference>
<proteinExistence type="inferred from homology"/>
<comment type="cofactor">
    <cofactor evidence="1 8">
        <name>FMN</name>
        <dbReference type="ChEBI" id="CHEBI:58210"/>
    </cofactor>
</comment>
<dbReference type="PATRIC" id="fig|651182.5.peg.3905"/>
<dbReference type="InterPro" id="IPR008254">
    <property type="entry name" value="Flavodoxin/NO_synth"/>
</dbReference>
<evidence type="ECO:0000256" key="7">
    <source>
        <dbReference type="ARBA" id="ARBA00022982"/>
    </source>
</evidence>
<dbReference type="OrthoDB" id="9790745at2"/>
<keyword evidence="11" id="KW-1185">Reference proteome</keyword>
<dbReference type="PANTHER" id="PTHR42809">
    <property type="entry name" value="FLAVODOXIN 2"/>
    <property type="match status" value="1"/>
</dbReference>
<evidence type="ECO:0000256" key="3">
    <source>
        <dbReference type="ARBA" id="ARBA00017869"/>
    </source>
</evidence>
<evidence type="ECO:0000256" key="8">
    <source>
        <dbReference type="RuleBase" id="RU367037"/>
    </source>
</evidence>
<dbReference type="AlphaFoldDB" id="K0NN72"/>